<keyword evidence="2" id="KW-1185">Reference proteome</keyword>
<accession>A0ABP8KNN7</accession>
<sequence length="59" mass="6381">MAGQSIPLEGATFREDNGRFLMSTNDGSQHELRDKAAYDAAVALQSYGGAELAPDFFKN</sequence>
<reference evidence="2" key="1">
    <citation type="journal article" date="2019" name="Int. J. Syst. Evol. Microbiol.">
        <title>The Global Catalogue of Microorganisms (GCM) 10K type strain sequencing project: providing services to taxonomists for standard genome sequencing and annotation.</title>
        <authorList>
            <consortium name="The Broad Institute Genomics Platform"/>
            <consortium name="The Broad Institute Genome Sequencing Center for Infectious Disease"/>
            <person name="Wu L."/>
            <person name="Ma J."/>
        </authorList>
    </citation>
    <scope>NUCLEOTIDE SEQUENCE [LARGE SCALE GENOMIC DNA]</scope>
    <source>
        <strain evidence="2">JCM 17809</strain>
    </source>
</reference>
<comment type="caution">
    <text evidence="1">The sequence shown here is derived from an EMBL/GenBank/DDBJ whole genome shotgun (WGS) entry which is preliminary data.</text>
</comment>
<evidence type="ECO:0000313" key="1">
    <source>
        <dbReference type="EMBL" id="GAA4411331.1"/>
    </source>
</evidence>
<dbReference type="Proteomes" id="UP001500945">
    <property type="component" value="Unassembled WGS sequence"/>
</dbReference>
<name>A0ABP8KNN7_9MICO</name>
<dbReference type="EMBL" id="BAABGM010000022">
    <property type="protein sequence ID" value="GAA4411331.1"/>
    <property type="molecule type" value="Genomic_DNA"/>
</dbReference>
<evidence type="ECO:0000313" key="2">
    <source>
        <dbReference type="Proteomes" id="UP001500945"/>
    </source>
</evidence>
<organism evidence="1 2">
    <name type="scientific">Fodinibacter luteus</name>
    <dbReference type="NCBI Taxonomy" id="552064"/>
    <lineage>
        <taxon>Bacteria</taxon>
        <taxon>Bacillati</taxon>
        <taxon>Actinomycetota</taxon>
        <taxon>Actinomycetes</taxon>
        <taxon>Micrococcales</taxon>
        <taxon>Intrasporangiaceae</taxon>
        <taxon>Fodinibacter (ex Wang et al. 2009)</taxon>
    </lineage>
</organism>
<protein>
    <submittedName>
        <fullName evidence="1">Uncharacterized protein</fullName>
    </submittedName>
</protein>
<proteinExistence type="predicted"/>
<gene>
    <name evidence="1" type="ORF">GCM10023168_32070</name>
</gene>